<evidence type="ECO:0000256" key="3">
    <source>
        <dbReference type="ARBA" id="ARBA00022729"/>
    </source>
</evidence>
<dbReference type="STRING" id="78345.BMERY_0477"/>
<dbReference type="CDD" id="cd13585">
    <property type="entry name" value="PBP2_TMBP_like"/>
    <property type="match status" value="1"/>
</dbReference>
<dbReference type="InterPro" id="IPR006061">
    <property type="entry name" value="SBP_1_CS"/>
</dbReference>
<keyword evidence="7" id="KW-1185">Reference proteome</keyword>
<dbReference type="PROSITE" id="PS01037">
    <property type="entry name" value="SBP_BACTERIAL_1"/>
    <property type="match status" value="1"/>
</dbReference>
<keyword evidence="2" id="KW-0813">Transport</keyword>
<evidence type="ECO:0000256" key="1">
    <source>
        <dbReference type="ARBA" id="ARBA00008520"/>
    </source>
</evidence>
<keyword evidence="3" id="KW-0732">Signal</keyword>
<dbReference type="InterPro" id="IPR050490">
    <property type="entry name" value="Bact_solute-bd_prot1"/>
</dbReference>
<dbReference type="Proteomes" id="UP000029060">
    <property type="component" value="Unassembled WGS sequence"/>
</dbReference>
<dbReference type="GO" id="GO:0055085">
    <property type="term" value="P:transmembrane transport"/>
    <property type="evidence" value="ECO:0007669"/>
    <property type="project" value="InterPro"/>
</dbReference>
<keyword evidence="5" id="KW-1133">Transmembrane helix</keyword>
<dbReference type="eggNOG" id="COG1653">
    <property type="taxonomic scope" value="Bacteria"/>
</dbReference>
<dbReference type="Pfam" id="PF01547">
    <property type="entry name" value="SBP_bac_1"/>
    <property type="match status" value="1"/>
</dbReference>
<protein>
    <submittedName>
        <fullName evidence="6">Bacterial extracellular solute-binding protein</fullName>
    </submittedName>
</protein>
<sequence>MHTFRKSRKPRKLHKVFHEMFHIAGGRASDGHSGHPGAPSRFSRTRTRAHGHIRTSARTRTRARSRYVTRAVAAIASIATIMGLAACGQSSDTRTHISVWSWEPSMETVVQRFESENPDIAVDLTSISGYDNLNTAIQDGYNMPDVAQIEYYALRQYAVSSQLLDLTGRVGSNFGSFYSPGTWASVHLADKIYGLPMDSGPMAFFYNKTVFDDAGVDATKIKTWDDYYEAAKKLKATGAYITADSGDASFYDAMIWLAGGKPFTTSEDGKNVTVNLTGDKGVRKFTAFWQKMINEGLIDTRSATWSDGWKRGLGRGTIASVFSGAWMTSLLQSDVPGSAGLWRVTQMPTVDGKRVTSENGGSALCVLQSTRKPDAAYRFVEFAAHNAEGISARVDGGAFPADLPTLTSSSFLSRTTIKDSRGLDIPYFGGQQFNRELSEAAKNVSTGYQYLPFEVYARSDFSATVGTAYRWANSWQSYLKRQEAVKEGLLDDNGKPLEPFDKPTDKVTLKQGIALWEKDIKEYGTNQGFTVR</sequence>
<dbReference type="AlphaFoldDB" id="A0A087BD90"/>
<evidence type="ECO:0000313" key="6">
    <source>
        <dbReference type="EMBL" id="KFI68990.1"/>
    </source>
</evidence>
<dbReference type="SUPFAM" id="SSF53850">
    <property type="entry name" value="Periplasmic binding protein-like II"/>
    <property type="match status" value="1"/>
</dbReference>
<accession>A0A087BD90</accession>
<dbReference type="PANTHER" id="PTHR43649:SF14">
    <property type="entry name" value="BLR3389 PROTEIN"/>
    <property type="match status" value="1"/>
</dbReference>
<evidence type="ECO:0000256" key="2">
    <source>
        <dbReference type="ARBA" id="ARBA00022448"/>
    </source>
</evidence>
<dbReference type="Gene3D" id="3.40.190.10">
    <property type="entry name" value="Periplasmic binding protein-like II"/>
    <property type="match status" value="1"/>
</dbReference>
<keyword evidence="5" id="KW-0812">Transmembrane</keyword>
<feature type="region of interest" description="Disordered" evidence="4">
    <location>
        <begin position="25"/>
        <end position="61"/>
    </location>
</feature>
<comment type="similarity">
    <text evidence="1">Belongs to the bacterial solute-binding protein 1 family.</text>
</comment>
<keyword evidence="5" id="KW-0472">Membrane</keyword>
<name>A0A087BD90_9BIFI</name>
<feature type="compositionally biased region" description="Basic residues" evidence="4">
    <location>
        <begin position="43"/>
        <end position="61"/>
    </location>
</feature>
<reference evidence="6 7" key="1">
    <citation type="submission" date="2014-03" db="EMBL/GenBank/DDBJ databases">
        <title>Genomics of Bifidobacteria.</title>
        <authorList>
            <person name="Ventura M."/>
            <person name="Milani C."/>
            <person name="Lugli G.A."/>
        </authorList>
    </citation>
    <scope>NUCLEOTIDE SEQUENCE [LARGE SCALE GENOMIC DNA]</scope>
    <source>
        <strain evidence="6 7">LMG 11341</strain>
    </source>
</reference>
<dbReference type="InterPro" id="IPR006059">
    <property type="entry name" value="SBP"/>
</dbReference>
<evidence type="ECO:0000256" key="5">
    <source>
        <dbReference type="SAM" id="Phobius"/>
    </source>
</evidence>
<gene>
    <name evidence="6" type="ORF">BMERY_0477</name>
</gene>
<comment type="caution">
    <text evidence="6">The sequence shown here is derived from an EMBL/GenBank/DDBJ whole genome shotgun (WGS) entry which is preliminary data.</text>
</comment>
<dbReference type="EMBL" id="JGZC01000010">
    <property type="protein sequence ID" value="KFI68990.1"/>
    <property type="molecule type" value="Genomic_DNA"/>
</dbReference>
<dbReference type="PANTHER" id="PTHR43649">
    <property type="entry name" value="ARABINOSE-BINDING PROTEIN-RELATED"/>
    <property type="match status" value="1"/>
</dbReference>
<proteinExistence type="inferred from homology"/>
<evidence type="ECO:0000313" key="7">
    <source>
        <dbReference type="Proteomes" id="UP000029060"/>
    </source>
</evidence>
<feature type="transmembrane region" description="Helical" evidence="5">
    <location>
        <begin position="67"/>
        <end position="86"/>
    </location>
</feature>
<evidence type="ECO:0000256" key="4">
    <source>
        <dbReference type="SAM" id="MobiDB-lite"/>
    </source>
</evidence>
<organism evidence="6 7">
    <name type="scientific">Bifidobacterium merycicum</name>
    <dbReference type="NCBI Taxonomy" id="78345"/>
    <lineage>
        <taxon>Bacteria</taxon>
        <taxon>Bacillati</taxon>
        <taxon>Actinomycetota</taxon>
        <taxon>Actinomycetes</taxon>
        <taxon>Bifidobacteriales</taxon>
        <taxon>Bifidobacteriaceae</taxon>
        <taxon>Bifidobacterium</taxon>
    </lineage>
</organism>